<feature type="domain" description="Phosphate acetyl/butaryl transferase" evidence="4">
    <location>
        <begin position="80"/>
        <end position="294"/>
    </location>
</feature>
<comment type="similarity">
    <text evidence="1">Belongs to the phosphate acetyltransferase and butyryltransferase family.</text>
</comment>
<dbReference type="PANTHER" id="PTHR43356">
    <property type="entry name" value="PHOSPHATE ACETYLTRANSFERASE"/>
    <property type="match status" value="1"/>
</dbReference>
<protein>
    <submittedName>
        <fullName evidence="5">Phosphate butyryltransferase</fullName>
        <ecNumber evidence="5">2.3.1.19</ecNumber>
    </submittedName>
</protein>
<dbReference type="PIRSF" id="PIRSF000428">
    <property type="entry name" value="P_Ac_trans"/>
    <property type="match status" value="1"/>
</dbReference>
<accession>A0ABS2NTW4</accession>
<dbReference type="EC" id="2.3.1.19" evidence="5"/>
<dbReference type="NCBIfam" id="NF006045">
    <property type="entry name" value="PRK08190.1"/>
    <property type="match status" value="1"/>
</dbReference>
<proteinExistence type="inferred from homology"/>
<dbReference type="InterPro" id="IPR012147">
    <property type="entry name" value="P_Ac_Bu_trans"/>
</dbReference>
<sequence length="304" mass="32473">MIKNLAQLVKVAQEQNKMRLVVAAAQDDDVLKAVAEAKKMNIIEGILIGDEEKIQQIAKEIGMDLNQYRVINKPDLMESALEAVKLVSQGEADFVMKGLLDTSILLKAVLNKEVGLRTENLLSHVMVYEADLYHKLLYLTDGGMNIEPSLEEKKGILKNAIVAAKALGVTEVKVSCLAAKEKVNEKMPSTVDGAELKKLANEGFFGDGVIVEGPIAFDLAVSKEAAAVKGYNSPVVGETDIMLMPTIEVGNGIGKAMTYMANAKSAGVIMGAKAPVVLVSRADTAETKLYSIALGSVIAANQSK</sequence>
<dbReference type="RefSeq" id="WP_204404552.1">
    <property type="nucleotide sequence ID" value="NZ_JAFBEE010000034.1"/>
</dbReference>
<dbReference type="InterPro" id="IPR050500">
    <property type="entry name" value="Phos_Acetyltrans/Butyryltrans"/>
</dbReference>
<name>A0ABS2NTW4_9FIRM</name>
<dbReference type="InterPro" id="IPR002505">
    <property type="entry name" value="PTA_PTB"/>
</dbReference>
<keyword evidence="2 5" id="KW-0808">Transferase</keyword>
<comment type="caution">
    <text evidence="5">The sequence shown here is derived from an EMBL/GenBank/DDBJ whole genome shotgun (WGS) entry which is preliminary data.</text>
</comment>
<keyword evidence="6" id="KW-1185">Reference proteome</keyword>
<organism evidence="5 6">
    <name type="scientific">Alkaliphilus hydrothermalis</name>
    <dbReference type="NCBI Taxonomy" id="1482730"/>
    <lineage>
        <taxon>Bacteria</taxon>
        <taxon>Bacillati</taxon>
        <taxon>Bacillota</taxon>
        <taxon>Clostridia</taxon>
        <taxon>Peptostreptococcales</taxon>
        <taxon>Natronincolaceae</taxon>
        <taxon>Alkaliphilus</taxon>
    </lineage>
</organism>
<evidence type="ECO:0000256" key="3">
    <source>
        <dbReference type="ARBA" id="ARBA00023315"/>
    </source>
</evidence>
<evidence type="ECO:0000313" key="6">
    <source>
        <dbReference type="Proteomes" id="UP001314796"/>
    </source>
</evidence>
<dbReference type="EMBL" id="JAFBEE010000034">
    <property type="protein sequence ID" value="MBM7616390.1"/>
    <property type="molecule type" value="Genomic_DNA"/>
</dbReference>
<evidence type="ECO:0000259" key="4">
    <source>
        <dbReference type="Pfam" id="PF01515"/>
    </source>
</evidence>
<dbReference type="Pfam" id="PF01515">
    <property type="entry name" value="PTA_PTB"/>
    <property type="match status" value="2"/>
</dbReference>
<feature type="domain" description="Phosphate acetyl/butaryl transferase" evidence="4">
    <location>
        <begin position="7"/>
        <end position="73"/>
    </location>
</feature>
<evidence type="ECO:0000313" key="5">
    <source>
        <dbReference type="EMBL" id="MBM7616390.1"/>
    </source>
</evidence>
<evidence type="ECO:0000256" key="1">
    <source>
        <dbReference type="ARBA" id="ARBA00005656"/>
    </source>
</evidence>
<evidence type="ECO:0000256" key="2">
    <source>
        <dbReference type="ARBA" id="ARBA00022679"/>
    </source>
</evidence>
<gene>
    <name evidence="5" type="ORF">JOC73_002972</name>
</gene>
<dbReference type="SUPFAM" id="SSF53659">
    <property type="entry name" value="Isocitrate/Isopropylmalate dehydrogenase-like"/>
    <property type="match status" value="1"/>
</dbReference>
<dbReference type="GO" id="GO:0050182">
    <property type="term" value="F:phosphate butyryltransferase activity"/>
    <property type="evidence" value="ECO:0007669"/>
    <property type="project" value="UniProtKB-EC"/>
</dbReference>
<dbReference type="PANTHER" id="PTHR43356:SF2">
    <property type="entry name" value="PHOSPHATE ACETYLTRANSFERASE"/>
    <property type="match status" value="1"/>
</dbReference>
<keyword evidence="3 5" id="KW-0012">Acyltransferase</keyword>
<dbReference type="Gene3D" id="3.40.718.10">
    <property type="entry name" value="Isopropylmalate Dehydrogenase"/>
    <property type="match status" value="1"/>
</dbReference>
<reference evidence="5 6" key="1">
    <citation type="submission" date="2021-01" db="EMBL/GenBank/DDBJ databases">
        <title>Genomic Encyclopedia of Type Strains, Phase IV (KMG-IV): sequencing the most valuable type-strain genomes for metagenomic binning, comparative biology and taxonomic classification.</title>
        <authorList>
            <person name="Goeker M."/>
        </authorList>
    </citation>
    <scope>NUCLEOTIDE SEQUENCE [LARGE SCALE GENOMIC DNA]</scope>
    <source>
        <strain evidence="5 6">DSM 25890</strain>
    </source>
</reference>
<dbReference type="Proteomes" id="UP001314796">
    <property type="component" value="Unassembled WGS sequence"/>
</dbReference>